<sequence length="205" mass="22632">MSPVGYHAILKYRLMIPLFPVDAICLVCRKACLDSFGEHVIHCKELPGFKYRHVMVRDVLFDICRRAGISAKKEALVNFLTDPSDGRSTLRPAGVLVFGWVGGKHACVDLTRISPLVGLSSRGFTAGQAALKAASSKVTKHEKTCIENQHVFIPFAFDTFGFLAPEAVELLSRVQRVMHNNVMTPRSTDMVFKRIGFAIQKGLAA</sequence>
<evidence type="ECO:0000313" key="1">
    <source>
        <dbReference type="EMBL" id="GJT26269.1"/>
    </source>
</evidence>
<evidence type="ECO:0000313" key="2">
    <source>
        <dbReference type="Proteomes" id="UP001151760"/>
    </source>
</evidence>
<protein>
    <recommendedName>
        <fullName evidence="3">Reverse transcriptase domain-containing protein</fullName>
    </recommendedName>
</protein>
<dbReference type="Proteomes" id="UP001151760">
    <property type="component" value="Unassembled WGS sequence"/>
</dbReference>
<organism evidence="1 2">
    <name type="scientific">Tanacetum coccineum</name>
    <dbReference type="NCBI Taxonomy" id="301880"/>
    <lineage>
        <taxon>Eukaryota</taxon>
        <taxon>Viridiplantae</taxon>
        <taxon>Streptophyta</taxon>
        <taxon>Embryophyta</taxon>
        <taxon>Tracheophyta</taxon>
        <taxon>Spermatophyta</taxon>
        <taxon>Magnoliopsida</taxon>
        <taxon>eudicotyledons</taxon>
        <taxon>Gunneridae</taxon>
        <taxon>Pentapetalae</taxon>
        <taxon>asterids</taxon>
        <taxon>campanulids</taxon>
        <taxon>Asterales</taxon>
        <taxon>Asteraceae</taxon>
        <taxon>Asteroideae</taxon>
        <taxon>Anthemideae</taxon>
        <taxon>Anthemidinae</taxon>
        <taxon>Tanacetum</taxon>
    </lineage>
</organism>
<dbReference type="PANTHER" id="PTHR48462:SF1">
    <property type="entry name" value="PROTEIN, PUTATIVE-RELATED"/>
    <property type="match status" value="1"/>
</dbReference>
<name>A0ABQ5CHX2_9ASTR</name>
<accession>A0ABQ5CHX2</accession>
<dbReference type="PANTHER" id="PTHR48462">
    <property type="entry name" value="PROTEIN, PUTATIVE-RELATED"/>
    <property type="match status" value="1"/>
</dbReference>
<dbReference type="EMBL" id="BQNB010014278">
    <property type="protein sequence ID" value="GJT26269.1"/>
    <property type="molecule type" value="Genomic_DNA"/>
</dbReference>
<reference evidence="1" key="1">
    <citation type="journal article" date="2022" name="Int. J. Mol. Sci.">
        <title>Draft Genome of Tanacetum Coccineum: Genomic Comparison of Closely Related Tanacetum-Family Plants.</title>
        <authorList>
            <person name="Yamashiro T."/>
            <person name="Shiraishi A."/>
            <person name="Nakayama K."/>
            <person name="Satake H."/>
        </authorList>
    </citation>
    <scope>NUCLEOTIDE SEQUENCE</scope>
</reference>
<gene>
    <name evidence="1" type="ORF">Tco_0906544</name>
</gene>
<reference evidence="1" key="2">
    <citation type="submission" date="2022-01" db="EMBL/GenBank/DDBJ databases">
        <authorList>
            <person name="Yamashiro T."/>
            <person name="Shiraishi A."/>
            <person name="Satake H."/>
            <person name="Nakayama K."/>
        </authorList>
    </citation>
    <scope>NUCLEOTIDE SEQUENCE</scope>
</reference>
<evidence type="ECO:0008006" key="3">
    <source>
        <dbReference type="Google" id="ProtNLM"/>
    </source>
</evidence>
<keyword evidence="2" id="KW-1185">Reference proteome</keyword>
<comment type="caution">
    <text evidence="1">The sequence shown here is derived from an EMBL/GenBank/DDBJ whole genome shotgun (WGS) entry which is preliminary data.</text>
</comment>
<proteinExistence type="predicted"/>